<dbReference type="KEGG" id="alka:J0B03_04350"/>
<evidence type="ECO:0000256" key="3">
    <source>
        <dbReference type="ARBA" id="ARBA00022741"/>
    </source>
</evidence>
<dbReference type="PROSITE" id="PS00211">
    <property type="entry name" value="ABC_TRANSPORTER_1"/>
    <property type="match status" value="1"/>
</dbReference>
<dbReference type="GO" id="GO:0016020">
    <property type="term" value="C:membrane"/>
    <property type="evidence" value="ECO:0007669"/>
    <property type="project" value="InterPro"/>
</dbReference>
<organism evidence="6 7">
    <name type="scientific">Alkalibacter rhizosphaerae</name>
    <dbReference type="NCBI Taxonomy" id="2815577"/>
    <lineage>
        <taxon>Bacteria</taxon>
        <taxon>Bacillati</taxon>
        <taxon>Bacillota</taxon>
        <taxon>Clostridia</taxon>
        <taxon>Eubacteriales</taxon>
        <taxon>Eubacteriaceae</taxon>
        <taxon>Alkalibacter</taxon>
    </lineage>
</organism>
<name>A0A974XID1_9FIRM</name>
<keyword evidence="4 6" id="KW-0067">ATP-binding</keyword>
<keyword evidence="3" id="KW-0547">Nucleotide-binding</keyword>
<evidence type="ECO:0000256" key="1">
    <source>
        <dbReference type="ARBA" id="ARBA00005417"/>
    </source>
</evidence>
<feature type="domain" description="ABC transporter" evidence="5">
    <location>
        <begin position="22"/>
        <end position="244"/>
    </location>
</feature>
<proteinExistence type="inferred from homology"/>
<dbReference type="InterPro" id="IPR027417">
    <property type="entry name" value="P-loop_NTPase"/>
</dbReference>
<dbReference type="PANTHER" id="PTHR46743">
    <property type="entry name" value="TEICHOIC ACIDS EXPORT ATP-BINDING PROTEIN TAGH"/>
    <property type="match status" value="1"/>
</dbReference>
<gene>
    <name evidence="6" type="ORF">J0B03_04350</name>
</gene>
<dbReference type="InterPro" id="IPR015860">
    <property type="entry name" value="ABC_transpr_TagH-like"/>
</dbReference>
<dbReference type="CDD" id="cd03220">
    <property type="entry name" value="ABC_KpsT_Wzt"/>
    <property type="match status" value="1"/>
</dbReference>
<dbReference type="SMART" id="SM00382">
    <property type="entry name" value="AAA"/>
    <property type="match status" value="1"/>
</dbReference>
<comment type="similarity">
    <text evidence="1">Belongs to the ABC transporter superfamily.</text>
</comment>
<dbReference type="InterPro" id="IPR050683">
    <property type="entry name" value="Bact_Polysacc_Export_ATP-bd"/>
</dbReference>
<evidence type="ECO:0000313" key="6">
    <source>
        <dbReference type="EMBL" id="QSX09300.1"/>
    </source>
</evidence>
<dbReference type="Pfam" id="PF14524">
    <property type="entry name" value="Wzt_C"/>
    <property type="match status" value="1"/>
</dbReference>
<dbReference type="GO" id="GO:0005524">
    <property type="term" value="F:ATP binding"/>
    <property type="evidence" value="ECO:0007669"/>
    <property type="project" value="UniProtKB-KW"/>
</dbReference>
<dbReference type="Pfam" id="PF00005">
    <property type="entry name" value="ABC_tran"/>
    <property type="match status" value="1"/>
</dbReference>
<dbReference type="CDD" id="cd10147">
    <property type="entry name" value="Wzt_C-like"/>
    <property type="match status" value="1"/>
</dbReference>
<dbReference type="GO" id="GO:0140359">
    <property type="term" value="F:ABC-type transporter activity"/>
    <property type="evidence" value="ECO:0007669"/>
    <property type="project" value="InterPro"/>
</dbReference>
<dbReference type="InterPro" id="IPR003593">
    <property type="entry name" value="AAA+_ATPase"/>
</dbReference>
<dbReference type="RefSeq" id="WP_207300637.1">
    <property type="nucleotide sequence ID" value="NZ_CP071444.1"/>
</dbReference>
<dbReference type="AlphaFoldDB" id="A0A974XID1"/>
<dbReference type="PROSITE" id="PS50893">
    <property type="entry name" value="ABC_TRANSPORTER_2"/>
    <property type="match status" value="1"/>
</dbReference>
<dbReference type="InterPro" id="IPR029439">
    <property type="entry name" value="Wzt_C"/>
</dbReference>
<evidence type="ECO:0000259" key="5">
    <source>
        <dbReference type="PROSITE" id="PS50893"/>
    </source>
</evidence>
<dbReference type="PANTHER" id="PTHR46743:SF2">
    <property type="entry name" value="TEICHOIC ACIDS EXPORT ATP-BINDING PROTEIN TAGH"/>
    <property type="match status" value="1"/>
</dbReference>
<dbReference type="SUPFAM" id="SSF52540">
    <property type="entry name" value="P-loop containing nucleoside triphosphate hydrolases"/>
    <property type="match status" value="1"/>
</dbReference>
<evidence type="ECO:0000313" key="7">
    <source>
        <dbReference type="Proteomes" id="UP000663499"/>
    </source>
</evidence>
<keyword evidence="7" id="KW-1185">Reference proteome</keyword>
<evidence type="ECO:0000256" key="4">
    <source>
        <dbReference type="ARBA" id="ARBA00022840"/>
    </source>
</evidence>
<keyword evidence="2" id="KW-0813">Transport</keyword>
<evidence type="ECO:0000256" key="2">
    <source>
        <dbReference type="ARBA" id="ARBA00022448"/>
    </source>
</evidence>
<dbReference type="Proteomes" id="UP000663499">
    <property type="component" value="Chromosome"/>
</dbReference>
<dbReference type="Gene3D" id="2.70.50.60">
    <property type="entry name" value="abc- transporter (atp binding component) like domain"/>
    <property type="match status" value="1"/>
</dbReference>
<dbReference type="GO" id="GO:0016887">
    <property type="term" value="F:ATP hydrolysis activity"/>
    <property type="evidence" value="ECO:0007669"/>
    <property type="project" value="InterPro"/>
</dbReference>
<protein>
    <submittedName>
        <fullName evidence="6">ABC transporter ATP-binding protein</fullName>
    </submittedName>
</protein>
<dbReference type="EMBL" id="CP071444">
    <property type="protein sequence ID" value="QSX09300.1"/>
    <property type="molecule type" value="Genomic_DNA"/>
</dbReference>
<sequence>MEPSIVIKNLTKIYKIYGRSWHRVADLFTNRKRYRDFYALKDMTLTIPKGEALGILGKNGAGKSTLLKIITGVTAPTRGEVTVNGSISALLELTSGFDPELSGMENIYLKALAMGIQKKDMDRQVDKILEFADIGDYIHQPVRTYSSGMKSRLGFAISVNVDPDVLIVDEVLAVGDDVFRLKCIEKMEEFKDQGKTILFVSHSLFTVKSFCNKCVWIKDGQMMEYGPTEDVMVRYETYLKEERAKEREQKRLKSDEKLVVMGKEDLLSYENFQLLDPKGEPTTRFAYGQDISFSFDYHVKKEFRDLYWCFTLRDAETNEIYGSPKQSEHHQVSPEPGIHHIRATIKKPGLLPGKYLLSGELRDSRGALHFGYANKVPFEVESDVFLGTGLVYMDHEYENGV</sequence>
<dbReference type="InterPro" id="IPR003439">
    <property type="entry name" value="ABC_transporter-like_ATP-bd"/>
</dbReference>
<accession>A0A974XID1</accession>
<dbReference type="Gene3D" id="3.40.50.300">
    <property type="entry name" value="P-loop containing nucleotide triphosphate hydrolases"/>
    <property type="match status" value="1"/>
</dbReference>
<dbReference type="InterPro" id="IPR017871">
    <property type="entry name" value="ABC_transporter-like_CS"/>
</dbReference>
<reference evidence="6" key="1">
    <citation type="submission" date="2021-03" db="EMBL/GenBank/DDBJ databases">
        <title>Alkalibacter marinus sp. nov., isolated from tidal flat sediment.</title>
        <authorList>
            <person name="Namirimu T."/>
            <person name="Yang J.-A."/>
            <person name="Yang S.-H."/>
            <person name="Kim Y.-J."/>
            <person name="Kwon K.K."/>
        </authorList>
    </citation>
    <scope>NUCLEOTIDE SEQUENCE</scope>
    <source>
        <strain evidence="6">ES005</strain>
    </source>
</reference>